<feature type="transmembrane region" description="Helical" evidence="6">
    <location>
        <begin position="162"/>
        <end position="183"/>
    </location>
</feature>
<dbReference type="PANTHER" id="PTHR30238:SF4">
    <property type="entry name" value="SLL1022 PROTEIN"/>
    <property type="match status" value="1"/>
</dbReference>
<feature type="transmembrane region" description="Helical" evidence="6">
    <location>
        <begin position="73"/>
        <end position="90"/>
    </location>
</feature>
<dbReference type="EMBL" id="JBHUEK010000022">
    <property type="protein sequence ID" value="MFD1779774.1"/>
    <property type="molecule type" value="Genomic_DNA"/>
</dbReference>
<feature type="transmembrane region" description="Helical" evidence="6">
    <location>
        <begin position="126"/>
        <end position="150"/>
    </location>
</feature>
<evidence type="ECO:0000256" key="6">
    <source>
        <dbReference type="SAM" id="Phobius"/>
    </source>
</evidence>
<keyword evidence="4 6" id="KW-1133">Transmembrane helix</keyword>
<comment type="subcellular location">
    <subcellularLocation>
        <location evidence="1">Membrane</location>
        <topology evidence="1">Multi-pass membrane protein</topology>
    </subcellularLocation>
</comment>
<evidence type="ECO:0000256" key="3">
    <source>
        <dbReference type="ARBA" id="ARBA00022692"/>
    </source>
</evidence>
<comment type="caution">
    <text evidence="7">The sequence shown here is derived from an EMBL/GenBank/DDBJ whole genome shotgun (WGS) entry which is preliminary data.</text>
</comment>
<evidence type="ECO:0000256" key="2">
    <source>
        <dbReference type="ARBA" id="ARBA00007511"/>
    </source>
</evidence>
<sequence>MELFSAEFFSALFSIIVIDLVLAGDNAIVIGLAARNLPKEQQKKAIIWGTVGAIIIRAAATLVVVWLLELPGLHLVGGVLLIWIAYKLLVDDQDEHNIEAKGSFAAAVRTIIVADALMGLDNVLGVAGAAHGSFVLVITGLIISVPIMVWGSTLFIKLIDRFPIIVTFGAAILSYTAAKMIVGEPFLQDFFDNPWFRYTFEALIVIALVLIGTKAKRTKAQSIKEKQKVS</sequence>
<evidence type="ECO:0000313" key="8">
    <source>
        <dbReference type="Proteomes" id="UP001597227"/>
    </source>
</evidence>
<evidence type="ECO:0000256" key="5">
    <source>
        <dbReference type="ARBA" id="ARBA00023136"/>
    </source>
</evidence>
<dbReference type="Pfam" id="PF03741">
    <property type="entry name" value="TerC"/>
    <property type="match status" value="1"/>
</dbReference>
<feature type="transmembrane region" description="Helical" evidence="6">
    <location>
        <begin position="102"/>
        <end position="120"/>
    </location>
</feature>
<dbReference type="PANTHER" id="PTHR30238">
    <property type="entry name" value="MEMBRANE BOUND PREDICTED REDOX MODULATOR"/>
    <property type="match status" value="1"/>
</dbReference>
<accession>A0ABW4MPG5</accession>
<evidence type="ECO:0000256" key="1">
    <source>
        <dbReference type="ARBA" id="ARBA00004141"/>
    </source>
</evidence>
<proteinExistence type="inferred from homology"/>
<name>A0ABW4MPG5_9BACI</name>
<evidence type="ECO:0000256" key="4">
    <source>
        <dbReference type="ARBA" id="ARBA00022989"/>
    </source>
</evidence>
<protein>
    <submittedName>
        <fullName evidence="7">TerC family protein</fullName>
    </submittedName>
</protein>
<dbReference type="RefSeq" id="WP_388039151.1">
    <property type="nucleotide sequence ID" value="NZ_JBHUEK010000022.1"/>
</dbReference>
<dbReference type="Proteomes" id="UP001597227">
    <property type="component" value="Unassembled WGS sequence"/>
</dbReference>
<feature type="transmembrane region" description="Helical" evidence="6">
    <location>
        <begin position="12"/>
        <end position="34"/>
    </location>
</feature>
<feature type="transmembrane region" description="Helical" evidence="6">
    <location>
        <begin position="46"/>
        <end position="67"/>
    </location>
</feature>
<dbReference type="InterPro" id="IPR022301">
    <property type="entry name" value="Integral_membrane_YjbE"/>
</dbReference>
<feature type="transmembrane region" description="Helical" evidence="6">
    <location>
        <begin position="195"/>
        <end position="213"/>
    </location>
</feature>
<dbReference type="InterPro" id="IPR005496">
    <property type="entry name" value="Integral_membrane_TerC"/>
</dbReference>
<gene>
    <name evidence="7" type="ORF">ACFSFW_14000</name>
</gene>
<keyword evidence="5 6" id="KW-0472">Membrane</keyword>
<comment type="similarity">
    <text evidence="2">Belongs to the TerC family.</text>
</comment>
<dbReference type="NCBIfam" id="TIGR03717">
    <property type="entry name" value="R_switched_YjbE"/>
    <property type="match status" value="1"/>
</dbReference>
<keyword evidence="8" id="KW-1185">Reference proteome</keyword>
<evidence type="ECO:0000313" key="7">
    <source>
        <dbReference type="EMBL" id="MFD1779774.1"/>
    </source>
</evidence>
<organism evidence="7 8">
    <name type="scientific">Fredinandcohnia salidurans</name>
    <dbReference type="NCBI Taxonomy" id="2595041"/>
    <lineage>
        <taxon>Bacteria</taxon>
        <taxon>Bacillati</taxon>
        <taxon>Bacillota</taxon>
        <taxon>Bacilli</taxon>
        <taxon>Bacillales</taxon>
        <taxon>Bacillaceae</taxon>
        <taxon>Fredinandcohnia</taxon>
    </lineage>
</organism>
<keyword evidence="3 6" id="KW-0812">Transmembrane</keyword>
<reference evidence="8" key="1">
    <citation type="journal article" date="2019" name="Int. J. Syst. Evol. Microbiol.">
        <title>The Global Catalogue of Microorganisms (GCM) 10K type strain sequencing project: providing services to taxonomists for standard genome sequencing and annotation.</title>
        <authorList>
            <consortium name="The Broad Institute Genomics Platform"/>
            <consortium name="The Broad Institute Genome Sequencing Center for Infectious Disease"/>
            <person name="Wu L."/>
            <person name="Ma J."/>
        </authorList>
    </citation>
    <scope>NUCLEOTIDE SEQUENCE [LARGE SCALE GENOMIC DNA]</scope>
    <source>
        <strain evidence="8">CCUG 15531</strain>
    </source>
</reference>